<sequence length="96" mass="10808">MMPAYFLVQATITDEPRYQKYREAVVPFIASFGGKIAARGAKVDVLEGEHDTRSVVMFEFPTMEAIHAFWNSPDYVPIKKLREGAATINVWAFPGI</sequence>
<keyword evidence="2" id="KW-1185">Reference proteome</keyword>
<evidence type="ECO:0000313" key="1">
    <source>
        <dbReference type="EMBL" id="UGY03596.1"/>
    </source>
</evidence>
<dbReference type="EMBL" id="CP088282">
    <property type="protein sequence ID" value="UGY03596.1"/>
    <property type="molecule type" value="Genomic_DNA"/>
</dbReference>
<evidence type="ECO:0000313" key="2">
    <source>
        <dbReference type="Proteomes" id="UP000692816"/>
    </source>
</evidence>
<proteinExistence type="predicted"/>
<reference evidence="1 2" key="1">
    <citation type="journal article" date="2021" name="Int. J. Syst. Evol. Microbiol.">
        <title>Bradyrhizobium septentrionale sp. nov. (sv. septentrionale) and Bradyrhizobium quebecense sp. nov. (sv. septentrionale) associated with legumes native to Canada possess rearranged symbiosis genes and numerous insertion sequences.</title>
        <authorList>
            <person name="Bromfield E.S.P."/>
            <person name="Cloutier S."/>
        </authorList>
    </citation>
    <scope>NUCLEOTIDE SEQUENCE [LARGE SCALE GENOMIC DNA]</scope>
    <source>
        <strain evidence="1 2">12S5</strain>
    </source>
</reference>
<protein>
    <submittedName>
        <fullName evidence="1">DUF1330 domain-containing protein</fullName>
    </submittedName>
</protein>
<name>A0ACD3VAW9_9BRAD</name>
<organism evidence="1 2">
    <name type="scientific">Bradyrhizobium quebecense</name>
    <dbReference type="NCBI Taxonomy" id="2748629"/>
    <lineage>
        <taxon>Bacteria</taxon>
        <taxon>Pseudomonadati</taxon>
        <taxon>Pseudomonadota</taxon>
        <taxon>Alphaproteobacteria</taxon>
        <taxon>Hyphomicrobiales</taxon>
        <taxon>Nitrobacteraceae</taxon>
        <taxon>Bradyrhizobium</taxon>
    </lineage>
</organism>
<accession>A0ACD3VAW9</accession>
<gene>
    <name evidence="1" type="ORF">J4P68_0002115</name>
</gene>
<dbReference type="Proteomes" id="UP000692816">
    <property type="component" value="Chromosome"/>
</dbReference>